<dbReference type="OrthoDB" id="426882at2759"/>
<dbReference type="EMBL" id="KV878353">
    <property type="protein sequence ID" value="OJJ43194.1"/>
    <property type="molecule type" value="Genomic_DNA"/>
</dbReference>
<dbReference type="GO" id="GO:0051537">
    <property type="term" value="F:2 iron, 2 sulfur cluster binding"/>
    <property type="evidence" value="ECO:0007669"/>
    <property type="project" value="InterPro"/>
</dbReference>
<evidence type="ECO:0000256" key="2">
    <source>
        <dbReference type="ARBA" id="ARBA00004866"/>
    </source>
</evidence>
<dbReference type="EC" id="1.14.15.7" evidence="4"/>
<comment type="catalytic activity">
    <reaction evidence="6">
        <text>choline + 2 reduced [2Fe-2S]-[ferredoxin] + O2 + 2 H(+) = betaine aldehyde hydrate + 2 oxidized [2Fe-2S]-[ferredoxin] + H2O</text>
        <dbReference type="Rhea" id="RHEA:17769"/>
        <dbReference type="Rhea" id="RHEA-COMP:10000"/>
        <dbReference type="Rhea" id="RHEA-COMP:10001"/>
        <dbReference type="ChEBI" id="CHEBI:15354"/>
        <dbReference type="ChEBI" id="CHEBI:15377"/>
        <dbReference type="ChEBI" id="CHEBI:15378"/>
        <dbReference type="ChEBI" id="CHEBI:15379"/>
        <dbReference type="ChEBI" id="CHEBI:15870"/>
        <dbReference type="ChEBI" id="CHEBI:33737"/>
        <dbReference type="ChEBI" id="CHEBI:33738"/>
        <dbReference type="EC" id="1.14.15.7"/>
    </reaction>
</comment>
<dbReference type="SUPFAM" id="SSF50022">
    <property type="entry name" value="ISP domain"/>
    <property type="match status" value="1"/>
</dbReference>
<dbReference type="GO" id="GO:0019133">
    <property type="term" value="F:choline monooxygenase activity"/>
    <property type="evidence" value="ECO:0007669"/>
    <property type="project" value="UniProtKB-EC"/>
</dbReference>
<reference evidence="9" key="1">
    <citation type="journal article" date="2017" name="Genome Biol.">
        <title>Comparative genomics reveals high biological diversity and specific adaptations in the industrially and medically important fungal genus Aspergillus.</title>
        <authorList>
            <person name="de Vries R.P."/>
            <person name="Riley R."/>
            <person name="Wiebenga A."/>
            <person name="Aguilar-Osorio G."/>
            <person name="Amillis S."/>
            <person name="Uchima C.A."/>
            <person name="Anderluh G."/>
            <person name="Asadollahi M."/>
            <person name="Askin M."/>
            <person name="Barry K."/>
            <person name="Battaglia E."/>
            <person name="Bayram O."/>
            <person name="Benocci T."/>
            <person name="Braus-Stromeyer S.A."/>
            <person name="Caldana C."/>
            <person name="Canovas D."/>
            <person name="Cerqueira G.C."/>
            <person name="Chen F."/>
            <person name="Chen W."/>
            <person name="Choi C."/>
            <person name="Clum A."/>
            <person name="Dos Santos R.A."/>
            <person name="Damasio A.R."/>
            <person name="Diallinas G."/>
            <person name="Emri T."/>
            <person name="Fekete E."/>
            <person name="Flipphi M."/>
            <person name="Freyberg S."/>
            <person name="Gallo A."/>
            <person name="Gournas C."/>
            <person name="Habgood R."/>
            <person name="Hainaut M."/>
            <person name="Harispe M.L."/>
            <person name="Henrissat B."/>
            <person name="Hilden K.S."/>
            <person name="Hope R."/>
            <person name="Hossain A."/>
            <person name="Karabika E."/>
            <person name="Karaffa L."/>
            <person name="Karanyi Z."/>
            <person name="Krasevec N."/>
            <person name="Kuo A."/>
            <person name="Kusch H."/>
            <person name="LaButti K."/>
            <person name="Lagendijk E.L."/>
            <person name="Lapidus A."/>
            <person name="Levasseur A."/>
            <person name="Lindquist E."/>
            <person name="Lipzen A."/>
            <person name="Logrieco A.F."/>
            <person name="MacCabe A."/>
            <person name="Maekelae M.R."/>
            <person name="Malavazi I."/>
            <person name="Melin P."/>
            <person name="Meyer V."/>
            <person name="Mielnichuk N."/>
            <person name="Miskei M."/>
            <person name="Molnar A.P."/>
            <person name="Mule G."/>
            <person name="Ngan C.Y."/>
            <person name="Orejas M."/>
            <person name="Orosz E."/>
            <person name="Ouedraogo J.P."/>
            <person name="Overkamp K.M."/>
            <person name="Park H.-S."/>
            <person name="Perrone G."/>
            <person name="Piumi F."/>
            <person name="Punt P.J."/>
            <person name="Ram A.F."/>
            <person name="Ramon A."/>
            <person name="Rauscher S."/>
            <person name="Record E."/>
            <person name="Riano-Pachon D.M."/>
            <person name="Robert V."/>
            <person name="Roehrig J."/>
            <person name="Ruller R."/>
            <person name="Salamov A."/>
            <person name="Salih N.S."/>
            <person name="Samson R.A."/>
            <person name="Sandor E."/>
            <person name="Sanguinetti M."/>
            <person name="Schuetze T."/>
            <person name="Sepcic K."/>
            <person name="Shelest E."/>
            <person name="Sherlock G."/>
            <person name="Sophianopoulou V."/>
            <person name="Squina F.M."/>
            <person name="Sun H."/>
            <person name="Susca A."/>
            <person name="Todd R.B."/>
            <person name="Tsang A."/>
            <person name="Unkles S.E."/>
            <person name="van de Wiele N."/>
            <person name="van Rossen-Uffink D."/>
            <person name="Oliveira J.V."/>
            <person name="Vesth T.C."/>
            <person name="Visser J."/>
            <person name="Yu J.-H."/>
            <person name="Zhou M."/>
            <person name="Andersen M.R."/>
            <person name="Archer D.B."/>
            <person name="Baker S.E."/>
            <person name="Benoit I."/>
            <person name="Brakhage A.A."/>
            <person name="Braus G.H."/>
            <person name="Fischer R."/>
            <person name="Frisvad J.C."/>
            <person name="Goldman G.H."/>
            <person name="Houbraken J."/>
            <person name="Oakley B."/>
            <person name="Pocsi I."/>
            <person name="Scazzocchio C."/>
            <person name="Seiboth B."/>
            <person name="vanKuyk P.A."/>
            <person name="Wortman J."/>
            <person name="Dyer P.S."/>
            <person name="Grigoriev I.V."/>
        </authorList>
    </citation>
    <scope>NUCLEOTIDE SEQUENCE [LARGE SCALE GENOMIC DNA]</scope>
    <source>
        <strain evidence="9">CBS 506.65</strain>
    </source>
</reference>
<evidence type="ECO:0000259" key="7">
    <source>
        <dbReference type="Pfam" id="PF00848"/>
    </source>
</evidence>
<evidence type="ECO:0000256" key="3">
    <source>
        <dbReference type="ARBA" id="ARBA00010848"/>
    </source>
</evidence>
<name>A0A1L9S7T0_9EURO</name>
<feature type="domain" description="Aromatic-ring-hydroxylating dioxygenase alpha subunit C-terminal" evidence="7">
    <location>
        <begin position="113"/>
        <end position="153"/>
    </location>
</feature>
<evidence type="ECO:0000313" key="9">
    <source>
        <dbReference type="Proteomes" id="UP000184188"/>
    </source>
</evidence>
<proteinExistence type="inferred from homology"/>
<evidence type="ECO:0000256" key="5">
    <source>
        <dbReference type="ARBA" id="ARBA00014931"/>
    </source>
</evidence>
<dbReference type="InterPro" id="IPR036922">
    <property type="entry name" value="Rieske_2Fe-2S_sf"/>
</dbReference>
<dbReference type="GO" id="GO:0019285">
    <property type="term" value="P:glycine betaine biosynthetic process from choline"/>
    <property type="evidence" value="ECO:0007669"/>
    <property type="project" value="UniProtKB-UniPathway"/>
</dbReference>
<gene>
    <name evidence="8" type="ORF">ASPZODRAFT_136386</name>
</gene>
<keyword evidence="9" id="KW-1185">Reference proteome</keyword>
<dbReference type="RefSeq" id="XP_022577704.1">
    <property type="nucleotide sequence ID" value="XM_022724053.1"/>
</dbReference>
<comment type="pathway">
    <text evidence="2">Amine and polyamine biosynthesis; betaine biosynthesis via choline pathway; betaine aldehyde from choline (monooxygenase route): step 1/1.</text>
</comment>
<dbReference type="VEuPathDB" id="FungiDB:ASPZODRAFT_136386"/>
<dbReference type="PANTHER" id="PTHR43756:SF3">
    <property type="entry name" value="CHOLINE MONOOXYGENASE, CHLOROPLASTIC"/>
    <property type="match status" value="1"/>
</dbReference>
<comment type="function">
    <text evidence="1">Catalyzes the first step of the osmoprotectant glycine betaine synthesis.</text>
</comment>
<evidence type="ECO:0000256" key="1">
    <source>
        <dbReference type="ARBA" id="ARBA00002149"/>
    </source>
</evidence>
<dbReference type="AlphaFoldDB" id="A0A1L9S7T0"/>
<sequence>MALRTLPASWYRSSPLYQLEQRSVFAKAWYLLGPLVKFSDEPVVYEIAQYEIEARKKDGLVTVVDPKTKKPVKHHITKTGLLFSTVTDEAPSFDEYFPGLEDLLASVQFKLPYRHGISYDGKFNWKAMVDGYQECLHCAYTHPSFSVLYPSTSYQVTNYKNYCKHVTDPSKPDDGLFLFFFPICTLNLYGGGMSCFRVCPVSPGVTRMEFDYYHREDGEAFNKYFKFVRQVALEDYELCESAQENLQRGVYSEGILHPERENGVIYYQERVFEMVMEGFKNLRN</sequence>
<evidence type="ECO:0000256" key="4">
    <source>
        <dbReference type="ARBA" id="ARBA00012763"/>
    </source>
</evidence>
<dbReference type="PANTHER" id="PTHR43756">
    <property type="entry name" value="CHOLINE MONOOXYGENASE, CHLOROPLASTIC"/>
    <property type="match status" value="1"/>
</dbReference>
<dbReference type="STRING" id="1073090.A0A1L9S7T0"/>
<dbReference type="Gene3D" id="3.90.380.10">
    <property type="entry name" value="Naphthalene 1,2-dioxygenase Alpha Subunit, Chain A, domain 1"/>
    <property type="match status" value="2"/>
</dbReference>
<feature type="domain" description="Aromatic-ring-hydroxylating dioxygenase alpha subunit C-terminal" evidence="7">
    <location>
        <begin position="176"/>
        <end position="275"/>
    </location>
</feature>
<protein>
    <recommendedName>
        <fullName evidence="5">Choline monooxygenase, chloroplastic</fullName>
        <ecNumber evidence="4">1.14.15.7</ecNumber>
    </recommendedName>
</protein>
<dbReference type="Pfam" id="PF00848">
    <property type="entry name" value="Ring_hydroxyl_A"/>
    <property type="match status" value="2"/>
</dbReference>
<organism evidence="8 9">
    <name type="scientific">Penicilliopsis zonata CBS 506.65</name>
    <dbReference type="NCBI Taxonomy" id="1073090"/>
    <lineage>
        <taxon>Eukaryota</taxon>
        <taxon>Fungi</taxon>
        <taxon>Dikarya</taxon>
        <taxon>Ascomycota</taxon>
        <taxon>Pezizomycotina</taxon>
        <taxon>Eurotiomycetes</taxon>
        <taxon>Eurotiomycetidae</taxon>
        <taxon>Eurotiales</taxon>
        <taxon>Aspergillaceae</taxon>
        <taxon>Penicilliopsis</taxon>
    </lineage>
</organism>
<dbReference type="Proteomes" id="UP000184188">
    <property type="component" value="Unassembled WGS sequence"/>
</dbReference>
<dbReference type="SUPFAM" id="SSF55961">
    <property type="entry name" value="Bet v1-like"/>
    <property type="match status" value="1"/>
</dbReference>
<dbReference type="CDD" id="cd00680">
    <property type="entry name" value="RHO_alpha_C"/>
    <property type="match status" value="1"/>
</dbReference>
<evidence type="ECO:0000256" key="6">
    <source>
        <dbReference type="ARBA" id="ARBA00049097"/>
    </source>
</evidence>
<accession>A0A1L9S7T0</accession>
<dbReference type="InterPro" id="IPR015879">
    <property type="entry name" value="Ring_hydroxy_dOase_asu_C_dom"/>
</dbReference>
<dbReference type="UniPathway" id="UPA00529">
    <property type="reaction ID" value="UER00430"/>
</dbReference>
<dbReference type="GeneID" id="34610518"/>
<comment type="similarity">
    <text evidence="3">Belongs to the choline monooxygenase family.</text>
</comment>
<dbReference type="InterPro" id="IPR001663">
    <property type="entry name" value="Rng_hydr_dOase-A"/>
</dbReference>
<dbReference type="GO" id="GO:0005506">
    <property type="term" value="F:iron ion binding"/>
    <property type="evidence" value="ECO:0007669"/>
    <property type="project" value="InterPro"/>
</dbReference>
<evidence type="ECO:0000313" key="8">
    <source>
        <dbReference type="EMBL" id="OJJ43194.1"/>
    </source>
</evidence>